<name>A0A7J6WN40_THATH</name>
<proteinExistence type="predicted"/>
<reference evidence="1 2" key="1">
    <citation type="submission" date="2020-06" db="EMBL/GenBank/DDBJ databases">
        <title>Transcriptomic and genomic resources for Thalictrum thalictroides and T. hernandezii: Facilitating candidate gene discovery in an emerging model plant lineage.</title>
        <authorList>
            <person name="Arias T."/>
            <person name="Riano-Pachon D.M."/>
            <person name="Di Stilio V.S."/>
        </authorList>
    </citation>
    <scope>NUCLEOTIDE SEQUENCE [LARGE SCALE GENOMIC DNA]</scope>
    <source>
        <strain evidence="2">cv. WT478/WT964</strain>
        <tissue evidence="1">Leaves</tissue>
    </source>
</reference>
<evidence type="ECO:0000313" key="1">
    <source>
        <dbReference type="EMBL" id="KAF5198801.1"/>
    </source>
</evidence>
<gene>
    <name evidence="1" type="ORF">FRX31_011612</name>
</gene>
<evidence type="ECO:0000313" key="2">
    <source>
        <dbReference type="Proteomes" id="UP000554482"/>
    </source>
</evidence>
<dbReference type="EMBL" id="JABWDY010012809">
    <property type="protein sequence ID" value="KAF5198801.1"/>
    <property type="molecule type" value="Genomic_DNA"/>
</dbReference>
<sequence>MEVTYKSEGHLFKISSQQLKELCIAASERAELPTSCFQFRRKSNSTCLIYSTSPDIIAEAKSFCIDDAIILGIQEQQSLSR</sequence>
<comment type="caution">
    <text evidence="1">The sequence shown here is derived from an EMBL/GenBank/DDBJ whole genome shotgun (WGS) entry which is preliminary data.</text>
</comment>
<accession>A0A7J6WN40</accession>
<dbReference type="AlphaFoldDB" id="A0A7J6WN40"/>
<organism evidence="1 2">
    <name type="scientific">Thalictrum thalictroides</name>
    <name type="common">Rue-anemone</name>
    <name type="synonym">Anemone thalictroides</name>
    <dbReference type="NCBI Taxonomy" id="46969"/>
    <lineage>
        <taxon>Eukaryota</taxon>
        <taxon>Viridiplantae</taxon>
        <taxon>Streptophyta</taxon>
        <taxon>Embryophyta</taxon>
        <taxon>Tracheophyta</taxon>
        <taxon>Spermatophyta</taxon>
        <taxon>Magnoliopsida</taxon>
        <taxon>Ranunculales</taxon>
        <taxon>Ranunculaceae</taxon>
        <taxon>Thalictroideae</taxon>
        <taxon>Thalictrum</taxon>
    </lineage>
</organism>
<keyword evidence="2" id="KW-1185">Reference proteome</keyword>
<dbReference type="Proteomes" id="UP000554482">
    <property type="component" value="Unassembled WGS sequence"/>
</dbReference>
<protein>
    <submittedName>
        <fullName evidence="1">Uncharacterized protein</fullName>
    </submittedName>
</protein>